<dbReference type="PATRIC" id="fig|378806.16.peg.8467"/>
<dbReference type="SUPFAM" id="SSF52540">
    <property type="entry name" value="P-loop containing nucleoside triphosphate hydrolases"/>
    <property type="match status" value="1"/>
</dbReference>
<feature type="domain" description="Schlafen group 3-like DNA/RNA helicase" evidence="1">
    <location>
        <begin position="262"/>
        <end position="653"/>
    </location>
</feature>
<evidence type="ECO:0000259" key="1">
    <source>
        <dbReference type="Pfam" id="PF09848"/>
    </source>
</evidence>
<proteinExistence type="predicted"/>
<evidence type="ECO:0000313" key="3">
    <source>
        <dbReference type="Proteomes" id="UP000032702"/>
    </source>
</evidence>
<gene>
    <name evidence="2" type="ORF">STIAU_8624</name>
</gene>
<name>Q09BD2_STIAD</name>
<organism evidence="2 3">
    <name type="scientific">Stigmatella aurantiaca (strain DW4/3-1)</name>
    <dbReference type="NCBI Taxonomy" id="378806"/>
    <lineage>
        <taxon>Bacteria</taxon>
        <taxon>Pseudomonadati</taxon>
        <taxon>Myxococcota</taxon>
        <taxon>Myxococcia</taxon>
        <taxon>Myxococcales</taxon>
        <taxon>Cystobacterineae</taxon>
        <taxon>Archangiaceae</taxon>
        <taxon>Stigmatella</taxon>
    </lineage>
</organism>
<dbReference type="InterPro" id="IPR018647">
    <property type="entry name" value="SLFN_3-like_DNA/RNA_helicase"/>
</dbReference>
<dbReference type="EMBL" id="AAMD01000009">
    <property type="protein sequence ID" value="EAU69089.1"/>
    <property type="molecule type" value="Genomic_DNA"/>
</dbReference>
<protein>
    <recommendedName>
        <fullName evidence="1">Schlafen group 3-like DNA/RNA helicase domain-containing protein</fullName>
    </recommendedName>
</protein>
<accession>Q09BD2</accession>
<dbReference type="InterPro" id="IPR027417">
    <property type="entry name" value="P-loop_NTPase"/>
</dbReference>
<dbReference type="Pfam" id="PF09848">
    <property type="entry name" value="SLFN-g3_helicase"/>
    <property type="match status" value="1"/>
</dbReference>
<dbReference type="Proteomes" id="UP000032702">
    <property type="component" value="Unassembled WGS sequence"/>
</dbReference>
<sequence length="685" mass="76060">MEHPPRSGSESMRGSLAHARAWFRVQVGQFGKTSDQEKIGQIAEGVAASGFATQYTEQFRTWSESLGILAQTLSMLTAKHAPAAEWTLLLEYPIPRRQKRIDTVILAGSVILVIEFKVGAKLFARSDMWQVEDYALDLRDFHEASRNRLIVPILVATDAPGPLGENSWDGSFKVHRANRETLPLVILEVVQRTAGPVSRSIDPAYWEAASYRPTPTIVEAAQHLFAGNTVRNLSHAYADNLTTTVDALAAEVRAAKEKSSRTVCFVTGVPGAGKTLAGLAAVHDPSVSDGTEGQAAFMSGNGPLVRILREAIVRNRLQRGGRRGELERQSELLIQNVHEFIEEYGVQRRDGFPHEHVIVFDEAQRAWHADKVRTRHKEVQKSEPAMVLESMARVPNWCVVIALVGGGQEIHSGEAGLEEWGRALQESPIPWRVVVSPEVLSGGTAVAQRFLFDAAPSPHLHVVPAPSMHLSVSVRSPRALHIAEWVNAVLALDEKRARDAIQEISGFRVALTRDLSIARAWLRDSSRDERRPGLLASSGSLRHRAYGLELTPAFLDAYPVENWFLDDAKDIRSSHCLEVAMTEFKCQGLELDFVGLCWGDDLTLQESHMGWDMRAFQGNGWKQVKKEISRQYLLNKYRVLLTRAREGLVIWVPPGSSKDPTRDPSRLDRTAAFLERCGLPLLQPG</sequence>
<evidence type="ECO:0000313" key="2">
    <source>
        <dbReference type="EMBL" id="EAU69089.1"/>
    </source>
</evidence>
<comment type="caution">
    <text evidence="2">The sequence shown here is derived from an EMBL/GenBank/DDBJ whole genome shotgun (WGS) entry which is preliminary data.</text>
</comment>
<reference evidence="2 3" key="1">
    <citation type="submission" date="2006-04" db="EMBL/GenBank/DDBJ databases">
        <authorList>
            <person name="Nierman W.C."/>
        </authorList>
    </citation>
    <scope>NUCLEOTIDE SEQUENCE [LARGE SCALE GENOMIC DNA]</scope>
    <source>
        <strain evidence="2 3">DW4/3-1</strain>
    </source>
</reference>
<dbReference type="AlphaFoldDB" id="Q09BD2"/>